<dbReference type="Gene3D" id="3.40.50.150">
    <property type="entry name" value="Vaccinia Virus protein VP39"/>
    <property type="match status" value="1"/>
</dbReference>
<accession>A0A6B8VMZ2</accession>
<dbReference type="Proteomes" id="UP000425178">
    <property type="component" value="Chromosome"/>
</dbReference>
<protein>
    <recommendedName>
        <fullName evidence="3">Methylase</fullName>
    </recommendedName>
</protein>
<dbReference type="AlphaFoldDB" id="A0A6B8VMZ2"/>
<dbReference type="RefSeq" id="WP_156227935.1">
    <property type="nucleotide sequence ID" value="NZ_CP046453.1"/>
</dbReference>
<dbReference type="EMBL" id="CP046453">
    <property type="protein sequence ID" value="QGU04489.1"/>
    <property type="molecule type" value="Genomic_DNA"/>
</dbReference>
<keyword evidence="2" id="KW-1185">Reference proteome</keyword>
<dbReference type="InterPro" id="IPR029063">
    <property type="entry name" value="SAM-dependent_MTases_sf"/>
</dbReference>
<proteinExistence type="predicted"/>
<sequence>MQCDDRNENMATTPELQKRNEAVVVGDRVEVIVKSRARVKAYGEVFTPLRMVNRMLDLVKPELETGPGFVDKTFFEPSAGDGNFLTAILKRKFAAIEKRYTPAVRPKESLFALASIYGIELLEDNHQAAQAAMLGEFVKFHKRNGIKCSPRTNLFRSANHLVSTNILQGNSLTGIDPKGNPIKFSWWHRVSNEPAIVQREVFTLASLRHENAGTLDFDVHPTYAPSRIDHVHKEVRADV</sequence>
<evidence type="ECO:0000313" key="1">
    <source>
        <dbReference type="EMBL" id="QGU04489.1"/>
    </source>
</evidence>
<dbReference type="REBASE" id="364934">
    <property type="entry name" value="M.Cps2019ORF6115P"/>
</dbReference>
<evidence type="ECO:0008006" key="3">
    <source>
        <dbReference type="Google" id="ProtNLM"/>
    </source>
</evidence>
<organism evidence="1 2">
    <name type="scientific">Corynebacterium comes</name>
    <dbReference type="NCBI Taxonomy" id="2675218"/>
    <lineage>
        <taxon>Bacteria</taxon>
        <taxon>Bacillati</taxon>
        <taxon>Actinomycetota</taxon>
        <taxon>Actinomycetes</taxon>
        <taxon>Mycobacteriales</taxon>
        <taxon>Corynebacteriaceae</taxon>
        <taxon>Corynebacterium</taxon>
    </lineage>
</organism>
<reference evidence="1 2" key="1">
    <citation type="journal article" date="2021" name="Int. J. Syst. Evol. Microbiol.">
        <title>Classification of three corynebacterial strains isolated from a small paddock in North Rhine-Westphalia: proposal of &lt;i&gt;Corynebacterium kalinowskii&lt;/i&gt; sp. nov., &lt;i&gt;Corynebacterium comes&lt;/i&gt; sp. nov. and &lt;i&gt;Corynebacterium occultum&lt;/i&gt; sp. nov.</title>
        <authorList>
            <person name="Schaffert L."/>
            <person name="Ruwe M."/>
            <person name="Milse J."/>
            <person name="Hanuschka K."/>
            <person name="Ortseifen V."/>
            <person name="Droste J."/>
            <person name="Brandt D."/>
            <person name="Schl L."/>
            <person name="Kutter Y."/>
            <person name="Vinke S."/>
            <person name="Vieh P."/>
            <person name="Jacob L."/>
            <person name="L N.C."/>
            <person name="Schulte-Berndt E."/>
            <person name="Hain C."/>
            <person name="Linder M."/>
            <person name="Schmidt P."/>
            <person name="Wollenschl L."/>
            <person name="Luttermann T."/>
            <person name="Thieme E."/>
            <person name="Hassa J."/>
            <person name="Haak M."/>
            <person name="Wittchen M."/>
            <person name="Mentz A."/>
            <person name="Persicke M."/>
            <person name="Busche T."/>
            <person name="R C."/>
        </authorList>
    </citation>
    <scope>NUCLEOTIDE SEQUENCE [LARGE SCALE GENOMIC DNA]</scope>
    <source>
        <strain evidence="1 2">2019</strain>
    </source>
</reference>
<name>A0A6B8VMZ2_9CORY</name>
<gene>
    <name evidence="1" type="ORF">CETAM_06115</name>
</gene>
<evidence type="ECO:0000313" key="2">
    <source>
        <dbReference type="Proteomes" id="UP000425178"/>
    </source>
</evidence>
<dbReference type="KEGG" id="ccoe:CETAM_06115"/>
<dbReference type="SUPFAM" id="SSF53335">
    <property type="entry name" value="S-adenosyl-L-methionine-dependent methyltransferases"/>
    <property type="match status" value="1"/>
</dbReference>